<dbReference type="SUPFAM" id="SSF52172">
    <property type="entry name" value="CheY-like"/>
    <property type="match status" value="1"/>
</dbReference>
<dbReference type="PROSITE" id="PS50109">
    <property type="entry name" value="HIS_KIN"/>
    <property type="match status" value="1"/>
</dbReference>
<dbReference type="InterPro" id="IPR004358">
    <property type="entry name" value="Sig_transdc_His_kin-like_C"/>
</dbReference>
<dbReference type="Gene3D" id="1.10.287.130">
    <property type="match status" value="1"/>
</dbReference>
<sequence length="1079" mass="122091">MISEREGISSRKEFVRMKLKSTPYDLQNILRTARFYFIIVQFCIFHTYCTQLSHSENTPKVKNGILDLRSGWDFNTRGPLGMDGIWEFYWREFYSESASSSGKRLQSGQSDGLQPRYEPVPDAWNNYESGKFPGFGFASYRMRILMDKPVHDISIKMLEAATAYRLFVNGKLLLSNGSVGRTKETAKPLYRPAVGNPFTLEKDNEILVEVSNFSHSKGGLWGRVFIGNHSELSTMRQRSIWFDLFMSGGLSVMGFYQLSLFAFLRRDRFNLYFGLLCLCAMVRMVLTGERFAFSLFPEFDFNLAYRVELLSAYLESVFFALFLRSMFPDEVKKPVTSTLVAGFLVLSGIALFTELETYSRTLPLFSLFLVSGGLYLLFTLSKAVKKDRPGAWIGLALFIGLFTIIVNDLLYANMIINTTYFVSYGISFFFIAQAFMVSRRFSYAYNLSEKLADDLLESNRRLVSLDKLKDEFLANTSHELRTPLQGIIGIADSVKRGAAGPLSRFLDRQMTMIIASGERLSALVNDILDFSKLKHKDLVLKRIPVDLRQSVEFTLGLNRVNVDESRLRLVNAVSTDFPHLNADENRLQQILQNLIGNAIKFTESGDITISARLIDSQFAEVSVRDTGMGVKKEDQEKIFDFFEQADGGDARNVGGAGLGLAISKALISLHGGEIGVESEDGKGARFYFTMPISDPSSEKSDSKPIMEQYIKSDVSSLELNFIPDSYFLKAKGDFSHESVRILAVDDEPINLEVISNYLALCKMDCLAVRSGPEALDILENDNSFNIIILDVMMPRFSGLETAKEIRKNHSALELPILMLTAKNQDKDLVNALNAGANDYLLKPFNFEQLIRRVNNLIELASGHENLMRQEKEKRIAINTVRQKINIDLHDHLGGKLIDLKFLSEELLNSEVPDPALIRKINGNVNQSIQMLRDQMLKIEDLGLVSENFFSGINLILLRRYSNAGRDLDFQCDEDLIKNSMIKANENNVMELYGIVNEIANNDLKYGVGTSKWNFWSKNREIMMDMRSASLYHLKEHGTGRGTENLIQRSAKLDGRIEMTLSDTGYRITLQIPFGKISES</sequence>
<dbReference type="SMART" id="SM00388">
    <property type="entry name" value="HisKA"/>
    <property type="match status" value="1"/>
</dbReference>
<evidence type="ECO:0000256" key="2">
    <source>
        <dbReference type="ARBA" id="ARBA00012438"/>
    </source>
</evidence>
<evidence type="ECO:0000256" key="1">
    <source>
        <dbReference type="ARBA" id="ARBA00000085"/>
    </source>
</evidence>
<dbReference type="GO" id="GO:0009927">
    <property type="term" value="F:histidine phosphotransfer kinase activity"/>
    <property type="evidence" value="ECO:0007669"/>
    <property type="project" value="TreeGrafter"/>
</dbReference>
<dbReference type="Gene3D" id="3.30.565.10">
    <property type="entry name" value="Histidine kinase-like ATPase, C-terminal domain"/>
    <property type="match status" value="1"/>
</dbReference>
<feature type="domain" description="Response regulatory" evidence="9">
    <location>
        <begin position="740"/>
        <end position="857"/>
    </location>
</feature>
<evidence type="ECO:0000259" key="9">
    <source>
        <dbReference type="PROSITE" id="PS50110"/>
    </source>
</evidence>
<dbReference type="AlphaFoldDB" id="V6HDL0"/>
<dbReference type="CDD" id="cd16922">
    <property type="entry name" value="HATPase_EvgS-ArcB-TorS-like"/>
    <property type="match status" value="1"/>
</dbReference>
<evidence type="ECO:0000256" key="7">
    <source>
        <dbReference type="SAM" id="Phobius"/>
    </source>
</evidence>
<dbReference type="PROSITE" id="PS50110">
    <property type="entry name" value="RESPONSE_REGULATORY"/>
    <property type="match status" value="1"/>
</dbReference>
<dbReference type="FunFam" id="3.30.565.10:FF:000010">
    <property type="entry name" value="Sensor histidine kinase RcsC"/>
    <property type="match status" value="1"/>
</dbReference>
<keyword evidence="5" id="KW-0418">Kinase</keyword>
<feature type="transmembrane region" description="Helical" evidence="7">
    <location>
        <begin position="335"/>
        <end position="352"/>
    </location>
</feature>
<organism evidence="10 11">
    <name type="scientific">Leptospira inadai serovar Lyme str. 10</name>
    <dbReference type="NCBI Taxonomy" id="1049790"/>
    <lineage>
        <taxon>Bacteria</taxon>
        <taxon>Pseudomonadati</taxon>
        <taxon>Spirochaetota</taxon>
        <taxon>Spirochaetia</taxon>
        <taxon>Leptospirales</taxon>
        <taxon>Leptospiraceae</taxon>
        <taxon>Leptospira</taxon>
    </lineage>
</organism>
<feature type="transmembrane region" description="Helical" evidence="7">
    <location>
        <begin position="358"/>
        <end position="378"/>
    </location>
</feature>
<feature type="modified residue" description="4-aspartylphosphate" evidence="6">
    <location>
        <position position="790"/>
    </location>
</feature>
<keyword evidence="3 6" id="KW-0597">Phosphoprotein</keyword>
<dbReference type="InterPro" id="IPR003594">
    <property type="entry name" value="HATPase_dom"/>
</dbReference>
<dbReference type="GO" id="GO:0005886">
    <property type="term" value="C:plasma membrane"/>
    <property type="evidence" value="ECO:0007669"/>
    <property type="project" value="TreeGrafter"/>
</dbReference>
<dbReference type="PANTHER" id="PTHR43047">
    <property type="entry name" value="TWO-COMPONENT HISTIDINE PROTEIN KINASE"/>
    <property type="match status" value="1"/>
</dbReference>
<dbReference type="InterPro" id="IPR005467">
    <property type="entry name" value="His_kinase_dom"/>
</dbReference>
<name>V6HDL0_9LEPT</name>
<accession>V6HDL0</accession>
<evidence type="ECO:0000313" key="11">
    <source>
        <dbReference type="Proteomes" id="UP000018719"/>
    </source>
</evidence>
<dbReference type="PRINTS" id="PR00344">
    <property type="entry name" value="BCTRLSENSOR"/>
</dbReference>
<dbReference type="InterPro" id="IPR011006">
    <property type="entry name" value="CheY-like_superfamily"/>
</dbReference>
<evidence type="ECO:0000256" key="4">
    <source>
        <dbReference type="ARBA" id="ARBA00022679"/>
    </source>
</evidence>
<feature type="domain" description="Histidine kinase" evidence="8">
    <location>
        <begin position="475"/>
        <end position="694"/>
    </location>
</feature>
<feature type="transmembrane region" description="Helical" evidence="7">
    <location>
        <begin position="240"/>
        <end position="264"/>
    </location>
</feature>
<dbReference type="InterPro" id="IPR001789">
    <property type="entry name" value="Sig_transdc_resp-reg_receiver"/>
</dbReference>
<dbReference type="Pfam" id="PF07695">
    <property type="entry name" value="7TMR-DISM_7TM"/>
    <property type="match status" value="1"/>
</dbReference>
<protein>
    <recommendedName>
        <fullName evidence="2">histidine kinase</fullName>
        <ecNumber evidence="2">2.7.13.3</ecNumber>
    </recommendedName>
</protein>
<comment type="caution">
    <text evidence="10">The sequence shown here is derived from an EMBL/GenBank/DDBJ whole genome shotgun (WGS) entry which is preliminary data.</text>
</comment>
<dbReference type="Pfam" id="PF00072">
    <property type="entry name" value="Response_reg"/>
    <property type="match status" value="1"/>
</dbReference>
<dbReference type="Gene3D" id="3.40.50.2300">
    <property type="match status" value="1"/>
</dbReference>
<keyword evidence="7" id="KW-0472">Membrane</keyword>
<dbReference type="InterPro" id="IPR036890">
    <property type="entry name" value="HATPase_C_sf"/>
</dbReference>
<dbReference type="EC" id="2.7.13.3" evidence="2"/>
<dbReference type="InterPro" id="IPR011623">
    <property type="entry name" value="7TMR_DISM_rcpt_extracell_dom1"/>
</dbReference>
<proteinExistence type="predicted"/>
<dbReference type="CDD" id="cd17574">
    <property type="entry name" value="REC_OmpR"/>
    <property type="match status" value="1"/>
</dbReference>
<evidence type="ECO:0000259" key="8">
    <source>
        <dbReference type="PROSITE" id="PS50109"/>
    </source>
</evidence>
<dbReference type="STRING" id="1049790.LEP1GSC047_4216"/>
<evidence type="ECO:0000313" key="10">
    <source>
        <dbReference type="EMBL" id="EQA37208.1"/>
    </source>
</evidence>
<dbReference type="GO" id="GO:0000155">
    <property type="term" value="F:phosphorelay sensor kinase activity"/>
    <property type="evidence" value="ECO:0007669"/>
    <property type="project" value="InterPro"/>
</dbReference>
<dbReference type="EMBL" id="AHMM02000015">
    <property type="protein sequence ID" value="EQA37208.1"/>
    <property type="molecule type" value="Genomic_DNA"/>
</dbReference>
<keyword evidence="7" id="KW-0812">Transmembrane</keyword>
<evidence type="ECO:0000256" key="5">
    <source>
        <dbReference type="ARBA" id="ARBA00022777"/>
    </source>
</evidence>
<dbReference type="CDD" id="cd00082">
    <property type="entry name" value="HisKA"/>
    <property type="match status" value="1"/>
</dbReference>
<gene>
    <name evidence="10" type="ORF">LEP1GSC047_4216</name>
</gene>
<dbReference type="Proteomes" id="UP000018719">
    <property type="component" value="Unassembled WGS sequence"/>
</dbReference>
<keyword evidence="4" id="KW-0808">Transferase</keyword>
<feature type="transmembrane region" description="Helical" evidence="7">
    <location>
        <begin position="271"/>
        <end position="291"/>
    </location>
</feature>
<dbReference type="SMART" id="SM00448">
    <property type="entry name" value="REC"/>
    <property type="match status" value="1"/>
</dbReference>
<dbReference type="Pfam" id="PF02518">
    <property type="entry name" value="HATPase_c"/>
    <property type="match status" value="1"/>
</dbReference>
<evidence type="ECO:0000256" key="6">
    <source>
        <dbReference type="PROSITE-ProRule" id="PRU00169"/>
    </source>
</evidence>
<dbReference type="Pfam" id="PF00512">
    <property type="entry name" value="HisKA"/>
    <property type="match status" value="1"/>
</dbReference>
<dbReference type="SUPFAM" id="SSF55874">
    <property type="entry name" value="ATPase domain of HSP90 chaperone/DNA topoisomerase II/histidine kinase"/>
    <property type="match status" value="1"/>
</dbReference>
<comment type="catalytic activity">
    <reaction evidence="1">
        <text>ATP + protein L-histidine = ADP + protein N-phospho-L-histidine.</text>
        <dbReference type="EC" id="2.7.13.3"/>
    </reaction>
</comment>
<feature type="transmembrane region" description="Helical" evidence="7">
    <location>
        <begin position="418"/>
        <end position="437"/>
    </location>
</feature>
<dbReference type="InterPro" id="IPR003661">
    <property type="entry name" value="HisK_dim/P_dom"/>
</dbReference>
<dbReference type="PANTHER" id="PTHR43047:SF72">
    <property type="entry name" value="OSMOSENSING HISTIDINE PROTEIN KINASE SLN1"/>
    <property type="match status" value="1"/>
</dbReference>
<feature type="transmembrane region" description="Helical" evidence="7">
    <location>
        <begin position="390"/>
        <end position="412"/>
    </location>
</feature>
<reference evidence="10 11" key="1">
    <citation type="submission" date="2013-05" db="EMBL/GenBank/DDBJ databases">
        <authorList>
            <person name="Harkins D.M."/>
            <person name="Durkin A.S."/>
            <person name="Brinkac L.M."/>
            <person name="Haft D.H."/>
            <person name="Selengut J.D."/>
            <person name="Sanka R."/>
            <person name="DePew J."/>
            <person name="Purushe J."/>
            <person name="Hartskeerl R.A."/>
            <person name="Ahmed A."/>
            <person name="van der Linden H."/>
            <person name="Goris M.G.A."/>
            <person name="Vinetz J.M."/>
            <person name="Sutton G.G."/>
            <person name="Nierman W.C."/>
            <person name="Fouts D.E."/>
        </authorList>
    </citation>
    <scope>NUCLEOTIDE SEQUENCE [LARGE SCALE GENOMIC DNA]</scope>
    <source>
        <strain evidence="10 11">10</strain>
    </source>
</reference>
<keyword evidence="7" id="KW-1133">Transmembrane helix</keyword>
<dbReference type="SMART" id="SM00387">
    <property type="entry name" value="HATPase_c"/>
    <property type="match status" value="1"/>
</dbReference>
<evidence type="ECO:0000256" key="3">
    <source>
        <dbReference type="ARBA" id="ARBA00022553"/>
    </source>
</evidence>
<dbReference type="SUPFAM" id="SSF47384">
    <property type="entry name" value="Homodimeric domain of signal transducing histidine kinase"/>
    <property type="match status" value="1"/>
</dbReference>
<dbReference type="InterPro" id="IPR036097">
    <property type="entry name" value="HisK_dim/P_sf"/>
</dbReference>